<reference evidence="8 9" key="1">
    <citation type="submission" date="2020-08" db="EMBL/GenBank/DDBJ databases">
        <title>Genomic Encyclopedia of Type Strains, Phase III (KMG-III): the genomes of soil and plant-associated and newly described type strains.</title>
        <authorList>
            <person name="Whitman W."/>
        </authorList>
    </citation>
    <scope>NUCLEOTIDE SEQUENCE [LARGE SCALE GENOMIC DNA]</scope>
    <source>
        <strain evidence="8 9">CECT 8234</strain>
    </source>
</reference>
<dbReference type="PANTHER" id="PTHR43649:SF33">
    <property type="entry name" value="POLYGALACTURONAN_RHAMNOGALACTURONAN-BINDING PROTEIN YTCQ"/>
    <property type="match status" value="1"/>
</dbReference>
<keyword evidence="9" id="KW-1185">Reference proteome</keyword>
<organism evidence="8 9">
    <name type="scientific">Paenibacillus endophyticus</name>
    <dbReference type="NCBI Taxonomy" id="1294268"/>
    <lineage>
        <taxon>Bacteria</taxon>
        <taxon>Bacillati</taxon>
        <taxon>Bacillota</taxon>
        <taxon>Bacilli</taxon>
        <taxon>Bacillales</taxon>
        <taxon>Paenibacillaceae</taxon>
        <taxon>Paenibacillus</taxon>
    </lineage>
</organism>
<keyword evidence="5" id="KW-0449">Lipoprotein</keyword>
<dbReference type="RefSeq" id="WP_183566350.1">
    <property type="nucleotide sequence ID" value="NZ_CBCSLB010000012.1"/>
</dbReference>
<evidence type="ECO:0000313" key="8">
    <source>
        <dbReference type="EMBL" id="MBB3153909.1"/>
    </source>
</evidence>
<evidence type="ECO:0000256" key="3">
    <source>
        <dbReference type="ARBA" id="ARBA00023136"/>
    </source>
</evidence>
<feature type="region of interest" description="Disordered" evidence="6">
    <location>
        <begin position="24"/>
        <end position="47"/>
    </location>
</feature>
<accession>A0A7W5GB20</accession>
<dbReference type="PROSITE" id="PS51257">
    <property type="entry name" value="PROKAR_LIPOPROTEIN"/>
    <property type="match status" value="1"/>
</dbReference>
<dbReference type="CDD" id="cd13580">
    <property type="entry name" value="PBP2_AlgQ_like_1"/>
    <property type="match status" value="1"/>
</dbReference>
<evidence type="ECO:0000256" key="1">
    <source>
        <dbReference type="ARBA" id="ARBA00022475"/>
    </source>
</evidence>
<dbReference type="EMBL" id="JACHXW010000012">
    <property type="protein sequence ID" value="MBB3153909.1"/>
    <property type="molecule type" value="Genomic_DNA"/>
</dbReference>
<evidence type="ECO:0000313" key="9">
    <source>
        <dbReference type="Proteomes" id="UP000518605"/>
    </source>
</evidence>
<dbReference type="Proteomes" id="UP000518605">
    <property type="component" value="Unassembled WGS sequence"/>
</dbReference>
<evidence type="ECO:0000256" key="7">
    <source>
        <dbReference type="SAM" id="SignalP"/>
    </source>
</evidence>
<dbReference type="SUPFAM" id="SSF53850">
    <property type="entry name" value="Periplasmic binding protein-like II"/>
    <property type="match status" value="1"/>
</dbReference>
<evidence type="ECO:0000256" key="6">
    <source>
        <dbReference type="SAM" id="MobiDB-lite"/>
    </source>
</evidence>
<name>A0A7W5GB20_9BACL</name>
<sequence>MRKVGSLLLTISLLGALLAGCSGGGGSETNEGNTPSNTAKPSNEVSSKPIKLEIIETGNNLPTPDKDIIKKELDTALNIDLNLTVYPSGDDYANQLNVRMSSGNFPDLFMVSRQQLIQFSEQGLLLDITPYMDKLQQTVDYIGEDSVKKGMVDGKVYGVSKSPQIPYNTLWIRKDWLDKLKLTVPTTVEQLKEVAEAFTTQDPDGNGKPDTYGLTGGKMGAFSTVLGAFGVGMPGNFYEKDGAVVNALYDPAMKDALALIQQMIGSGSVDPELLANSGLQHQEKAIKGQAGIVYIDWPNMTKEQFVEQIKTVNPNAEWLQIAAPSGPGGQFDGSWDIGATPGRFAIPKALEKEPEKLQRVFDLLNYVSNPDGGSLLVQFGVKDTHFTLDNGKPKMTDKAGDVGYSWLYQFTGRPEMEYLQAKFAMQSDAIKFANDQPRIQVLNGFIDNPEGFNPADADRYIEEEIAKFIYNKRPISEYDAFIKTLETSMNYKAFLDSANEQLKALGYGG</sequence>
<dbReference type="InterPro" id="IPR050490">
    <property type="entry name" value="Bact_solute-bd_prot1"/>
</dbReference>
<evidence type="ECO:0000256" key="4">
    <source>
        <dbReference type="ARBA" id="ARBA00023139"/>
    </source>
</evidence>
<dbReference type="AlphaFoldDB" id="A0A7W5GB20"/>
<protein>
    <submittedName>
        <fullName evidence="8">Putative aldouronate transport system substrate-binding protein</fullName>
    </submittedName>
</protein>
<gene>
    <name evidence="8" type="ORF">FHS16_003984</name>
</gene>
<comment type="caution">
    <text evidence="8">The sequence shown here is derived from an EMBL/GenBank/DDBJ whole genome shotgun (WGS) entry which is preliminary data.</text>
</comment>
<dbReference type="Pfam" id="PF01547">
    <property type="entry name" value="SBP_bac_1"/>
    <property type="match status" value="1"/>
</dbReference>
<dbReference type="PANTHER" id="PTHR43649">
    <property type="entry name" value="ARABINOSE-BINDING PROTEIN-RELATED"/>
    <property type="match status" value="1"/>
</dbReference>
<feature type="compositionally biased region" description="Polar residues" evidence="6">
    <location>
        <begin position="28"/>
        <end position="46"/>
    </location>
</feature>
<evidence type="ECO:0000256" key="2">
    <source>
        <dbReference type="ARBA" id="ARBA00022729"/>
    </source>
</evidence>
<feature type="signal peptide" evidence="7">
    <location>
        <begin position="1"/>
        <end position="19"/>
    </location>
</feature>
<keyword evidence="3" id="KW-0472">Membrane</keyword>
<keyword evidence="2 7" id="KW-0732">Signal</keyword>
<keyword evidence="4" id="KW-0564">Palmitate</keyword>
<proteinExistence type="predicted"/>
<dbReference type="Gene3D" id="3.40.190.10">
    <property type="entry name" value="Periplasmic binding protein-like II"/>
    <property type="match status" value="2"/>
</dbReference>
<evidence type="ECO:0000256" key="5">
    <source>
        <dbReference type="ARBA" id="ARBA00023288"/>
    </source>
</evidence>
<dbReference type="InterPro" id="IPR006059">
    <property type="entry name" value="SBP"/>
</dbReference>
<keyword evidence="1" id="KW-1003">Cell membrane</keyword>
<feature type="chain" id="PRO_5038409420" evidence="7">
    <location>
        <begin position="20"/>
        <end position="509"/>
    </location>
</feature>